<dbReference type="RefSeq" id="WP_184133156.1">
    <property type="nucleotide sequence ID" value="NZ_JACHFL010000006.1"/>
</dbReference>
<accession>A0A7W8JV30</accession>
<comment type="caution">
    <text evidence="2">The sequence shown here is derived from an EMBL/GenBank/DDBJ whole genome shotgun (WGS) entry which is preliminary data.</text>
</comment>
<dbReference type="Pfam" id="PF01909">
    <property type="entry name" value="NTP_transf_2"/>
    <property type="match status" value="1"/>
</dbReference>
<dbReference type="EMBL" id="JACHFL010000006">
    <property type="protein sequence ID" value="MBB5363741.1"/>
    <property type="molecule type" value="Genomic_DNA"/>
</dbReference>
<dbReference type="AlphaFoldDB" id="A0A7W8JV30"/>
<sequence>MTLPPVIFSLSERLKEVPGVIGIVLGGSQATGTATPTSDIDLGLIYDGHAPFDLAALSHLCAELDDAGSAQPSALGGWGPWVDGGAWLTVQGQRVDFIYRDLRRIEQSVQDALAGRVQLFAQVGHPHGIHAHHYAAELANAVLLHDPQEALADLKKRITPYPPALAAALQTHYGWQKNFWLDGAVKGASRGDVHYVQGCLYQSVMAWVQERCAAGGRWLLNEKGALAQATAQPGAPAELEARVTAALNAQDIAGLRRLFEEY</sequence>
<organism evidence="2 3">
    <name type="scientific">Deinococcus humi</name>
    <dbReference type="NCBI Taxonomy" id="662880"/>
    <lineage>
        <taxon>Bacteria</taxon>
        <taxon>Thermotogati</taxon>
        <taxon>Deinococcota</taxon>
        <taxon>Deinococci</taxon>
        <taxon>Deinococcales</taxon>
        <taxon>Deinococcaceae</taxon>
        <taxon>Deinococcus</taxon>
    </lineage>
</organism>
<dbReference type="SUPFAM" id="SSF81301">
    <property type="entry name" value="Nucleotidyltransferase"/>
    <property type="match status" value="1"/>
</dbReference>
<evidence type="ECO:0000313" key="2">
    <source>
        <dbReference type="EMBL" id="MBB5363741.1"/>
    </source>
</evidence>
<dbReference type="Proteomes" id="UP000552709">
    <property type="component" value="Unassembled WGS sequence"/>
</dbReference>
<dbReference type="Gene3D" id="3.30.460.10">
    <property type="entry name" value="Beta Polymerase, domain 2"/>
    <property type="match status" value="1"/>
</dbReference>
<keyword evidence="3" id="KW-1185">Reference proteome</keyword>
<feature type="domain" description="Polymerase nucleotidyl transferase" evidence="1">
    <location>
        <begin position="10"/>
        <end position="53"/>
    </location>
</feature>
<protein>
    <recommendedName>
        <fullName evidence="1">Polymerase nucleotidyl transferase domain-containing protein</fullName>
    </recommendedName>
</protein>
<proteinExistence type="predicted"/>
<reference evidence="2 3" key="1">
    <citation type="submission" date="2020-08" db="EMBL/GenBank/DDBJ databases">
        <title>Genomic Encyclopedia of Type Strains, Phase IV (KMG-IV): sequencing the most valuable type-strain genomes for metagenomic binning, comparative biology and taxonomic classification.</title>
        <authorList>
            <person name="Goeker M."/>
        </authorList>
    </citation>
    <scope>NUCLEOTIDE SEQUENCE [LARGE SCALE GENOMIC DNA]</scope>
    <source>
        <strain evidence="2 3">DSM 27939</strain>
    </source>
</reference>
<gene>
    <name evidence="2" type="ORF">HNQ08_002847</name>
</gene>
<dbReference type="GO" id="GO:0016779">
    <property type="term" value="F:nucleotidyltransferase activity"/>
    <property type="evidence" value="ECO:0007669"/>
    <property type="project" value="InterPro"/>
</dbReference>
<dbReference type="InterPro" id="IPR043519">
    <property type="entry name" value="NT_sf"/>
</dbReference>
<evidence type="ECO:0000259" key="1">
    <source>
        <dbReference type="Pfam" id="PF01909"/>
    </source>
</evidence>
<dbReference type="CDD" id="cd05403">
    <property type="entry name" value="NT_KNTase_like"/>
    <property type="match status" value="1"/>
</dbReference>
<dbReference type="InterPro" id="IPR002934">
    <property type="entry name" value="Polymerase_NTP_transf_dom"/>
</dbReference>
<evidence type="ECO:0000313" key="3">
    <source>
        <dbReference type="Proteomes" id="UP000552709"/>
    </source>
</evidence>
<name>A0A7W8JV30_9DEIO</name>